<evidence type="ECO:0000313" key="2">
    <source>
        <dbReference type="Proteomes" id="UP000095283"/>
    </source>
</evidence>
<dbReference type="AlphaFoldDB" id="A0A1I7W7H5"/>
<dbReference type="WBParaSite" id="Hba_00568">
    <property type="protein sequence ID" value="Hba_00568"/>
    <property type="gene ID" value="Hba_00568"/>
</dbReference>
<sequence length="72" mass="8531">MVNYINIHMPALDQFLFQNKLQIEQFQTGEIITFYMLLFTVLMTASVVAYYKCLTPTKCEELVGRLIHRRRS</sequence>
<reference evidence="3" key="1">
    <citation type="submission" date="2016-11" db="UniProtKB">
        <authorList>
            <consortium name="WormBaseParasite"/>
        </authorList>
    </citation>
    <scope>IDENTIFICATION</scope>
</reference>
<keyword evidence="1" id="KW-0812">Transmembrane</keyword>
<keyword evidence="1" id="KW-0472">Membrane</keyword>
<keyword evidence="1" id="KW-1133">Transmembrane helix</keyword>
<proteinExistence type="predicted"/>
<organism evidence="2 3">
    <name type="scientific">Heterorhabditis bacteriophora</name>
    <name type="common">Entomopathogenic nematode worm</name>
    <dbReference type="NCBI Taxonomy" id="37862"/>
    <lineage>
        <taxon>Eukaryota</taxon>
        <taxon>Metazoa</taxon>
        <taxon>Ecdysozoa</taxon>
        <taxon>Nematoda</taxon>
        <taxon>Chromadorea</taxon>
        <taxon>Rhabditida</taxon>
        <taxon>Rhabditina</taxon>
        <taxon>Rhabditomorpha</taxon>
        <taxon>Strongyloidea</taxon>
        <taxon>Heterorhabditidae</taxon>
        <taxon>Heterorhabditis</taxon>
    </lineage>
</organism>
<name>A0A1I7W7H5_HETBA</name>
<feature type="transmembrane region" description="Helical" evidence="1">
    <location>
        <begin position="31"/>
        <end position="51"/>
    </location>
</feature>
<evidence type="ECO:0000256" key="1">
    <source>
        <dbReference type="SAM" id="Phobius"/>
    </source>
</evidence>
<evidence type="ECO:0000313" key="3">
    <source>
        <dbReference type="WBParaSite" id="Hba_00568"/>
    </source>
</evidence>
<dbReference type="Proteomes" id="UP000095283">
    <property type="component" value="Unplaced"/>
</dbReference>
<keyword evidence="2" id="KW-1185">Reference proteome</keyword>
<accession>A0A1I7W7H5</accession>
<protein>
    <submittedName>
        <fullName evidence="3">Transmembrane protein</fullName>
    </submittedName>
</protein>